<reference evidence="1 2" key="1">
    <citation type="submission" date="2019-03" db="EMBL/GenBank/DDBJ databases">
        <title>Genomic Encyclopedia of Type Strains, Phase IV (KMG-IV): sequencing the most valuable type-strain genomes for metagenomic binning, comparative biology and taxonomic classification.</title>
        <authorList>
            <person name="Goeker M."/>
        </authorList>
    </citation>
    <scope>NUCLEOTIDE SEQUENCE [LARGE SCALE GENOMIC DNA]</scope>
    <source>
        <strain evidence="1 2">DSM 2132</strain>
    </source>
</reference>
<protein>
    <submittedName>
        <fullName evidence="1">Uncharacterized protein</fullName>
    </submittedName>
</protein>
<name>A0A4R2PRW8_RHOSA</name>
<dbReference type="Proteomes" id="UP000295399">
    <property type="component" value="Unassembled WGS sequence"/>
</dbReference>
<evidence type="ECO:0000313" key="1">
    <source>
        <dbReference type="EMBL" id="TCP37668.1"/>
    </source>
</evidence>
<dbReference type="AlphaFoldDB" id="A0A4R2PRW8"/>
<dbReference type="EMBL" id="SLXO01000002">
    <property type="protein sequence ID" value="TCP37668.1"/>
    <property type="molecule type" value="Genomic_DNA"/>
</dbReference>
<dbReference type="InParanoid" id="A0A4R2PRW8"/>
<proteinExistence type="predicted"/>
<sequence length="83" mass="9026">MEAAAAMGRLLGLARHCTLDADDIEDFLVAAEARINALSETRADRVMARIELENTASLSEARGARADCGAVAERLEERLRAQR</sequence>
<accession>A0A4R2PRW8</accession>
<evidence type="ECO:0000313" key="2">
    <source>
        <dbReference type="Proteomes" id="UP000295399"/>
    </source>
</evidence>
<organism evidence="1 2">
    <name type="scientific">Rhodothalassium salexigens DSM 2132</name>
    <dbReference type="NCBI Taxonomy" id="1188247"/>
    <lineage>
        <taxon>Bacteria</taxon>
        <taxon>Pseudomonadati</taxon>
        <taxon>Pseudomonadota</taxon>
        <taxon>Alphaproteobacteria</taxon>
        <taxon>Rhodothalassiales</taxon>
        <taxon>Rhodothalassiaceae</taxon>
        <taxon>Rhodothalassium</taxon>
    </lineage>
</organism>
<comment type="caution">
    <text evidence="1">The sequence shown here is derived from an EMBL/GenBank/DDBJ whole genome shotgun (WGS) entry which is preliminary data.</text>
</comment>
<keyword evidence="2" id="KW-1185">Reference proteome</keyword>
<gene>
    <name evidence="1" type="ORF">EV659_10274</name>
</gene>